<protein>
    <submittedName>
        <fullName evidence="3">Uncharacterized protein</fullName>
    </submittedName>
</protein>
<dbReference type="EMBL" id="JARKIE010000161">
    <property type="protein sequence ID" value="KAJ7673510.1"/>
    <property type="molecule type" value="Genomic_DNA"/>
</dbReference>
<feature type="region of interest" description="Disordered" evidence="1">
    <location>
        <begin position="271"/>
        <end position="307"/>
    </location>
</feature>
<dbReference type="AlphaFoldDB" id="A0AAD7G9N1"/>
<name>A0AAD7G9N1_MYCRO</name>
<keyword evidence="2" id="KW-1133">Transmembrane helix</keyword>
<evidence type="ECO:0000256" key="1">
    <source>
        <dbReference type="SAM" id="MobiDB-lite"/>
    </source>
</evidence>
<evidence type="ECO:0000313" key="3">
    <source>
        <dbReference type="EMBL" id="KAJ7673510.1"/>
    </source>
</evidence>
<evidence type="ECO:0000256" key="2">
    <source>
        <dbReference type="SAM" id="Phobius"/>
    </source>
</evidence>
<reference evidence="3" key="1">
    <citation type="submission" date="2023-03" db="EMBL/GenBank/DDBJ databases">
        <title>Massive genome expansion in bonnet fungi (Mycena s.s.) driven by repeated elements and novel gene families across ecological guilds.</title>
        <authorList>
            <consortium name="Lawrence Berkeley National Laboratory"/>
            <person name="Harder C.B."/>
            <person name="Miyauchi S."/>
            <person name="Viragh M."/>
            <person name="Kuo A."/>
            <person name="Thoen E."/>
            <person name="Andreopoulos B."/>
            <person name="Lu D."/>
            <person name="Skrede I."/>
            <person name="Drula E."/>
            <person name="Henrissat B."/>
            <person name="Morin E."/>
            <person name="Kohler A."/>
            <person name="Barry K."/>
            <person name="LaButti K."/>
            <person name="Morin E."/>
            <person name="Salamov A."/>
            <person name="Lipzen A."/>
            <person name="Mereny Z."/>
            <person name="Hegedus B."/>
            <person name="Baldrian P."/>
            <person name="Stursova M."/>
            <person name="Weitz H."/>
            <person name="Taylor A."/>
            <person name="Grigoriev I.V."/>
            <person name="Nagy L.G."/>
            <person name="Martin F."/>
            <person name="Kauserud H."/>
        </authorList>
    </citation>
    <scope>NUCLEOTIDE SEQUENCE</scope>
    <source>
        <strain evidence="3">CBHHK067</strain>
    </source>
</reference>
<feature type="transmembrane region" description="Helical" evidence="2">
    <location>
        <begin position="503"/>
        <end position="523"/>
    </location>
</feature>
<keyword evidence="2" id="KW-0812">Transmembrane</keyword>
<accession>A0AAD7G9N1</accession>
<dbReference type="Proteomes" id="UP001221757">
    <property type="component" value="Unassembled WGS sequence"/>
</dbReference>
<feature type="transmembrane region" description="Helical" evidence="2">
    <location>
        <begin position="469"/>
        <end position="496"/>
    </location>
</feature>
<organism evidence="3 4">
    <name type="scientific">Mycena rosella</name>
    <name type="common">Pink bonnet</name>
    <name type="synonym">Agaricus rosellus</name>
    <dbReference type="NCBI Taxonomy" id="1033263"/>
    <lineage>
        <taxon>Eukaryota</taxon>
        <taxon>Fungi</taxon>
        <taxon>Dikarya</taxon>
        <taxon>Basidiomycota</taxon>
        <taxon>Agaricomycotina</taxon>
        <taxon>Agaricomycetes</taxon>
        <taxon>Agaricomycetidae</taxon>
        <taxon>Agaricales</taxon>
        <taxon>Marasmiineae</taxon>
        <taxon>Mycenaceae</taxon>
        <taxon>Mycena</taxon>
    </lineage>
</organism>
<keyword evidence="2" id="KW-0472">Membrane</keyword>
<sequence>MAPKLWTTSKQLLWLESHVAAYLDSKVTGDQIEFFTTLDENWFQLREWFRNHTQKTRGSGTKPTKKDDMQSLAAALWKDNKRHCDPQLIELWHTMYPEKGKAALEAAGYYTKHAGDLNWVGEKGTEAEAGVRQTMKEQASARMKLWRKVTIATFAQESEEVKNKLEAELKRVQADKLAGKGKESAVRTPQSAQLSLDQLEGVIKRVHKLIEEKTGWVGFSLFGGPTPNDNGNLNFVLLSSGLTPAGNNFPKSHPNWEQDALPDLDELLSMPKESESGSEMEDAPAKSKSKKPLPAAPKRKGKNFSSNEAAAADNADFSLSFTAAPDPRAFLARAASPLEEDGGWDGLLLPGKKWLGPEGDASANVSGAYISGDTLGEFNAAPNIADDLQLEDLWSGGGDSSAPQYGGDWHGRTDSDLGSASAWSNSVSSCRWGLCRKKFVDAKLVLFAVDNTFARACPPAPTSDFVAEIWRIGVLLVLTLLIDTPLFCTLLVHVLYTLLVQPLLVHTSLFFVHLLYALLVRALCTRACACALCTHGCVLRVLASRTFRVPASPCALHVYASRTCRVPARVSLIICVDRLLEAS</sequence>
<evidence type="ECO:0000313" key="4">
    <source>
        <dbReference type="Proteomes" id="UP001221757"/>
    </source>
</evidence>
<gene>
    <name evidence="3" type="ORF">B0H17DRAFT_1208328</name>
</gene>
<comment type="caution">
    <text evidence="3">The sequence shown here is derived from an EMBL/GenBank/DDBJ whole genome shotgun (WGS) entry which is preliminary data.</text>
</comment>
<keyword evidence="4" id="KW-1185">Reference proteome</keyword>
<proteinExistence type="predicted"/>
<feature type="compositionally biased region" description="Basic residues" evidence="1">
    <location>
        <begin position="287"/>
        <end position="302"/>
    </location>
</feature>